<comment type="subcellular location">
    <subcellularLocation>
        <location evidence="1">Cell membrane</location>
        <topology evidence="1">Multi-pass membrane protein</topology>
    </subcellularLocation>
</comment>
<dbReference type="AlphaFoldDB" id="A0A9D1MDM0"/>
<gene>
    <name evidence="10" type="ORF">IAA61_10905</name>
</gene>
<evidence type="ECO:0000256" key="1">
    <source>
        <dbReference type="ARBA" id="ARBA00004651"/>
    </source>
</evidence>
<protein>
    <submittedName>
        <fullName evidence="10">ABC transporter permease</fullName>
    </submittedName>
</protein>
<dbReference type="InterPro" id="IPR003838">
    <property type="entry name" value="ABC3_permease_C"/>
</dbReference>
<reference evidence="10" key="2">
    <citation type="journal article" date="2021" name="PeerJ">
        <title>Extensive microbial diversity within the chicken gut microbiome revealed by metagenomics and culture.</title>
        <authorList>
            <person name="Gilroy R."/>
            <person name="Ravi A."/>
            <person name="Getino M."/>
            <person name="Pursley I."/>
            <person name="Horton D.L."/>
            <person name="Alikhan N.F."/>
            <person name="Baker D."/>
            <person name="Gharbi K."/>
            <person name="Hall N."/>
            <person name="Watson M."/>
            <person name="Adriaenssens E.M."/>
            <person name="Foster-Nyarko E."/>
            <person name="Jarju S."/>
            <person name="Secka A."/>
            <person name="Antonio M."/>
            <person name="Oren A."/>
            <person name="Chaudhuri R.R."/>
            <person name="La Ragione R."/>
            <person name="Hildebrand F."/>
            <person name="Pallen M.J."/>
        </authorList>
    </citation>
    <scope>NUCLEOTIDE SEQUENCE</scope>
    <source>
        <strain evidence="10">USAMLcec3-3695</strain>
    </source>
</reference>
<feature type="domain" description="ABC3 transporter permease C-terminal" evidence="8">
    <location>
        <begin position="261"/>
        <end position="384"/>
    </location>
</feature>
<dbReference type="GO" id="GO:0005886">
    <property type="term" value="C:plasma membrane"/>
    <property type="evidence" value="ECO:0007669"/>
    <property type="project" value="UniProtKB-SubCell"/>
</dbReference>
<comment type="caution">
    <text evidence="10">The sequence shown here is derived from an EMBL/GenBank/DDBJ whole genome shotgun (WGS) entry which is preliminary data.</text>
</comment>
<dbReference type="Pfam" id="PF12704">
    <property type="entry name" value="MacB_PCD"/>
    <property type="match status" value="1"/>
</dbReference>
<name>A0A9D1MDM0_9FIRM</name>
<feature type="domain" description="ABC3 transporter permease C-terminal" evidence="8">
    <location>
        <begin position="652"/>
        <end position="769"/>
    </location>
</feature>
<dbReference type="Pfam" id="PF02687">
    <property type="entry name" value="FtsX"/>
    <property type="match status" value="2"/>
</dbReference>
<evidence type="ECO:0000256" key="3">
    <source>
        <dbReference type="ARBA" id="ARBA00022692"/>
    </source>
</evidence>
<feature type="transmembrane region" description="Helical" evidence="7">
    <location>
        <begin position="255"/>
        <end position="275"/>
    </location>
</feature>
<reference evidence="10" key="1">
    <citation type="submission" date="2020-10" db="EMBL/GenBank/DDBJ databases">
        <authorList>
            <person name="Gilroy R."/>
        </authorList>
    </citation>
    <scope>NUCLEOTIDE SEQUENCE</scope>
    <source>
        <strain evidence="10">USAMLcec3-3695</strain>
    </source>
</reference>
<dbReference type="InterPro" id="IPR025857">
    <property type="entry name" value="MacB_PCD"/>
</dbReference>
<keyword evidence="4 7" id="KW-1133">Transmembrane helix</keyword>
<feature type="transmembrane region" description="Helical" evidence="7">
    <location>
        <begin position="346"/>
        <end position="372"/>
    </location>
</feature>
<dbReference type="GO" id="GO:0022857">
    <property type="term" value="F:transmembrane transporter activity"/>
    <property type="evidence" value="ECO:0007669"/>
    <property type="project" value="TreeGrafter"/>
</dbReference>
<keyword evidence="2" id="KW-1003">Cell membrane</keyword>
<keyword evidence="3 7" id="KW-0812">Transmembrane</keyword>
<feature type="transmembrane region" description="Helical" evidence="7">
    <location>
        <begin position="425"/>
        <end position="446"/>
    </location>
</feature>
<evidence type="ECO:0000256" key="4">
    <source>
        <dbReference type="ARBA" id="ARBA00022989"/>
    </source>
</evidence>
<dbReference type="InterPro" id="IPR050250">
    <property type="entry name" value="Macrolide_Exporter_MacB"/>
</dbReference>
<dbReference type="Proteomes" id="UP000824109">
    <property type="component" value="Unassembled WGS sequence"/>
</dbReference>
<keyword evidence="5 7" id="KW-0472">Membrane</keyword>
<evidence type="ECO:0000256" key="6">
    <source>
        <dbReference type="ARBA" id="ARBA00038076"/>
    </source>
</evidence>
<evidence type="ECO:0000259" key="8">
    <source>
        <dbReference type="Pfam" id="PF02687"/>
    </source>
</evidence>
<feature type="transmembrane region" description="Helical" evidence="7">
    <location>
        <begin position="317"/>
        <end position="340"/>
    </location>
</feature>
<proteinExistence type="inferred from homology"/>
<accession>A0A9D1MDM0</accession>
<evidence type="ECO:0000256" key="2">
    <source>
        <dbReference type="ARBA" id="ARBA00022475"/>
    </source>
</evidence>
<feature type="domain" description="MacB-like periplasmic core" evidence="9">
    <location>
        <begin position="21"/>
        <end position="225"/>
    </location>
</feature>
<feature type="transmembrane region" description="Helical" evidence="7">
    <location>
        <begin position="643"/>
        <end position="666"/>
    </location>
</feature>
<feature type="transmembrane region" description="Helical" evidence="7">
    <location>
        <begin position="701"/>
        <end position="722"/>
    </location>
</feature>
<dbReference type="PANTHER" id="PTHR30572">
    <property type="entry name" value="MEMBRANE COMPONENT OF TRANSPORTER-RELATED"/>
    <property type="match status" value="1"/>
</dbReference>
<evidence type="ECO:0000256" key="5">
    <source>
        <dbReference type="ARBA" id="ARBA00023136"/>
    </source>
</evidence>
<organism evidence="10 11">
    <name type="scientific">Candidatus Ornithomonoglobus merdipullorum</name>
    <dbReference type="NCBI Taxonomy" id="2840895"/>
    <lineage>
        <taxon>Bacteria</taxon>
        <taxon>Bacillati</taxon>
        <taxon>Bacillota</taxon>
        <taxon>Clostridia</taxon>
        <taxon>Candidatus Ornithomonoglobus</taxon>
    </lineage>
</organism>
<evidence type="ECO:0000313" key="11">
    <source>
        <dbReference type="Proteomes" id="UP000824109"/>
    </source>
</evidence>
<comment type="similarity">
    <text evidence="6">Belongs to the ABC-4 integral membrane protein family.</text>
</comment>
<evidence type="ECO:0000313" key="10">
    <source>
        <dbReference type="EMBL" id="HIU58301.1"/>
    </source>
</evidence>
<evidence type="ECO:0000259" key="9">
    <source>
        <dbReference type="Pfam" id="PF12704"/>
    </source>
</evidence>
<dbReference type="EMBL" id="DVNB01000110">
    <property type="protein sequence ID" value="HIU58301.1"/>
    <property type="molecule type" value="Genomic_DNA"/>
</dbReference>
<dbReference type="PANTHER" id="PTHR30572:SF4">
    <property type="entry name" value="ABC TRANSPORTER PERMEASE YTRF"/>
    <property type="match status" value="1"/>
</dbReference>
<sequence length="777" mass="84506">MKSYLSLIPISAKVHRRQNRMTLLCIIISVLLVTTIFSAADMTIRGESLSMQDRHGSWHIRLNNISQDIAEEISQREDVTAVGSSAVFNFDADKPYYIGERSAALYFADEPYLTQLTSSIEEGVFPQNDNEVVISSNAKLALNVQLGDRVTIHTPAGDIDYTISAFGSDDREYYAGQTYLVAVYMTETAFSSLMEKNSVAEPVPVCYVKFHSASDAAKAITEIREEYDLSEDSISENTAVMGIAGQSSNESIMNIYGIAAVLFLMVLLAGVLMISGSMNSNVAQRTKFFGMMRCIGASRSQIIRFVRLEALNWCKTAVPIGLVLGTVITWGLCALLHYGIGGEFAFTPVFALSPIGLICGALVGIVTVLLAAQAPAKHASKVSPVAAVSGSTETMRFSKHASRKILGNIEWTLGAHHATESKKNLLLMTASFSLSIILFLCFSVGLDFARALVPSLRSWQPDITLNGYANSLVLQKSMLDEINAITGVEHVYGTSYIQNVFADSSREGVDYVNLVSYSDYLLNISSDAVVEGDIAAIYGNSGQVVTISNKDNPLQVGDTIQIDGKEVVIACAVSSGVYPSEYSVICSSETFESLTGEENYSLIGIQLSDNADDETIQAISNLADNDVIFSDLRESNRNDAATYLAAQLVIYSFLAIIAMITLFNIVNSISMSVTARIRQYGAMRAVGMDGRQLTRMICAEALTYAVFGLVIGCGAGLLLSRFLHLSLITRYFGIAWSLPLPLLCIIVLYEVFAVFIAVYTPAKRIRNMAITETINEL</sequence>
<evidence type="ECO:0000256" key="7">
    <source>
        <dbReference type="SAM" id="Phobius"/>
    </source>
</evidence>
<feature type="transmembrane region" description="Helical" evidence="7">
    <location>
        <begin position="734"/>
        <end position="759"/>
    </location>
</feature>